<keyword evidence="6" id="KW-1185">Reference proteome</keyword>
<dbReference type="PANTHER" id="PTHR31685">
    <property type="entry name" value="INTEGRAL MEMBRANE PROTEIN (AFU_ORTHOLOGUE AFUA_6G12730)-RELATED"/>
    <property type="match status" value="1"/>
</dbReference>
<proteinExistence type="predicted"/>
<feature type="transmembrane region" description="Helical" evidence="1">
    <location>
        <begin position="270"/>
        <end position="292"/>
    </location>
</feature>
<feature type="domain" description="DUF2427" evidence="3">
    <location>
        <begin position="84"/>
        <end position="184"/>
    </location>
</feature>
<dbReference type="RefSeq" id="XP_020062582.1">
    <property type="nucleotide sequence ID" value="XM_020211210.1"/>
</dbReference>
<feature type="transmembrane region" description="Helical" evidence="1">
    <location>
        <begin position="99"/>
        <end position="120"/>
    </location>
</feature>
<dbReference type="InterPro" id="IPR018825">
    <property type="entry name" value="DUF2427"/>
</dbReference>
<feature type="signal peptide" evidence="2">
    <location>
        <begin position="1"/>
        <end position="19"/>
    </location>
</feature>
<reference evidence="6" key="1">
    <citation type="submission" date="2016-05" db="EMBL/GenBank/DDBJ databases">
        <title>Comparative genomics of biotechnologically important yeasts.</title>
        <authorList>
            <consortium name="DOE Joint Genome Institute"/>
            <person name="Riley R."/>
            <person name="Haridas S."/>
            <person name="Wolfe K.H."/>
            <person name="Lopes M.R."/>
            <person name="Hittinger C.T."/>
            <person name="Goker M."/>
            <person name="Salamov A."/>
            <person name="Wisecaver J."/>
            <person name="Long T.M."/>
            <person name="Aerts A.L."/>
            <person name="Barry K."/>
            <person name="Choi C."/>
            <person name="Clum A."/>
            <person name="Coughlan A.Y."/>
            <person name="Deshpande S."/>
            <person name="Douglass A.P."/>
            <person name="Hanson S.J."/>
            <person name="Klenk H.-P."/>
            <person name="Labutti K."/>
            <person name="Lapidus A."/>
            <person name="Lindquist E."/>
            <person name="Lipzen A."/>
            <person name="Meier-Kolthoff J.P."/>
            <person name="Ohm R.A."/>
            <person name="Otillar R.P."/>
            <person name="Pangilinan J."/>
            <person name="Peng Y."/>
            <person name="Rokas A."/>
            <person name="Rosa C.A."/>
            <person name="Scheuner C."/>
            <person name="Sibirny A.A."/>
            <person name="Slot J.C."/>
            <person name="Stielow J.B."/>
            <person name="Sun H."/>
            <person name="Kurtzman C.P."/>
            <person name="Blackwell M."/>
            <person name="Grigoriev I.V."/>
            <person name="Jeffries T.W."/>
        </authorList>
    </citation>
    <scope>NUCLEOTIDE SEQUENCE [LARGE SCALE GENOMIC DNA]</scope>
    <source>
        <strain evidence="6">NRRL Y-17324</strain>
    </source>
</reference>
<keyword evidence="1" id="KW-1133">Transmembrane helix</keyword>
<keyword evidence="1" id="KW-0812">Transmembrane</keyword>
<feature type="transmembrane region" description="Helical" evidence="1">
    <location>
        <begin position="366"/>
        <end position="387"/>
    </location>
</feature>
<dbReference type="Proteomes" id="UP000094285">
    <property type="component" value="Unassembled WGS sequence"/>
</dbReference>
<dbReference type="AlphaFoldDB" id="A0A1E4SD66"/>
<dbReference type="STRING" id="984487.A0A1E4SD66"/>
<evidence type="ECO:0000256" key="2">
    <source>
        <dbReference type="SAM" id="SignalP"/>
    </source>
</evidence>
<dbReference type="GeneID" id="30985346"/>
<dbReference type="PANTHER" id="PTHR31685:SF3">
    <property type="entry name" value="INTEGRAL MEMBRANE PROTEIN (AFU_ORTHOLOGUE AFUA_6G12730)"/>
    <property type="match status" value="1"/>
</dbReference>
<evidence type="ECO:0000313" key="6">
    <source>
        <dbReference type="Proteomes" id="UP000094285"/>
    </source>
</evidence>
<dbReference type="OrthoDB" id="4005299at2759"/>
<evidence type="ECO:0000256" key="1">
    <source>
        <dbReference type="SAM" id="Phobius"/>
    </source>
</evidence>
<evidence type="ECO:0000259" key="4">
    <source>
        <dbReference type="Pfam" id="PF10355"/>
    </source>
</evidence>
<keyword evidence="2" id="KW-0732">Signal</keyword>
<sequence>MYALKVLVAAALAASLIQAHEHPHADPHEDTHEDLVLHAPSQTDTIISSQLTPVPHVGHHHHGVPILDTSLLPEERLFWENYNSTTSYFAHPSDHRGSLYAHVVLGLLSVVFVYPMAMVFKNLSMVSWYLGGLVLHSGLTVSSLFAYSVFMNSIPDLYPGNAYNKMSWILFFSTVVQLVTAVMKYAYNANSDVYHPIGLDENGLEGSSVGSPATNLFEFSRNSSNSMSYSESDELKTSNNAMLALKPPSTSSWTGRLFGLPIFKKISSSIYLVVNFTFNFLHWAHFFFFMIYVPTGLATFLILGEGSAVFNLLAHFIKGGVFFAYGILTLARYCGAFTGKGWAWNHHYVTAFNNNTRWNKIQSKGLVTMEFLESSLILFYGCTNIFLEHLSNAGGAWSAKDLQHASIAFIFIGCGLCGVITEIKLNTWRFEKSNDDFAAMKDVSDDSFDNIIKSSPGFSPNPFPVITIFWTGILMSKHQQASETSTEIHTQWGNMFIISCAFRLITYVMILLGPTNKLLTRPSRPMTELIVSFGLLCGGLIFMESTDPVIYIFEYYGLTPMFTLNLSLGLIALFMGWEMLLFAIKDWLVSKRKLQ</sequence>
<organism evidence="5 6">
    <name type="scientific">Suhomyces tanzawaensis NRRL Y-17324</name>
    <dbReference type="NCBI Taxonomy" id="984487"/>
    <lineage>
        <taxon>Eukaryota</taxon>
        <taxon>Fungi</taxon>
        <taxon>Dikarya</taxon>
        <taxon>Ascomycota</taxon>
        <taxon>Saccharomycotina</taxon>
        <taxon>Pichiomycetes</taxon>
        <taxon>Debaryomycetaceae</taxon>
        <taxon>Suhomyces</taxon>
    </lineage>
</organism>
<protein>
    <submittedName>
        <fullName evidence="5">Uncharacterized protein</fullName>
    </submittedName>
</protein>
<gene>
    <name evidence="5" type="ORF">CANTADRAFT_7924</name>
</gene>
<feature type="transmembrane region" description="Helical" evidence="1">
    <location>
        <begin position="526"/>
        <end position="543"/>
    </location>
</feature>
<dbReference type="Pfam" id="PF10348">
    <property type="entry name" value="DUF2427"/>
    <property type="match status" value="1"/>
</dbReference>
<dbReference type="InterPro" id="IPR018827">
    <property type="entry name" value="YTP1_C"/>
</dbReference>
<keyword evidence="1" id="KW-0472">Membrane</keyword>
<dbReference type="Pfam" id="PF10355">
    <property type="entry name" value="Ytp1"/>
    <property type="match status" value="1"/>
</dbReference>
<feature type="domain" description="Protein YTP1-like C-terminal" evidence="4">
    <location>
        <begin position="289"/>
        <end position="586"/>
    </location>
</feature>
<accession>A0A1E4SD66</accession>
<feature type="transmembrane region" description="Helical" evidence="1">
    <location>
        <begin position="563"/>
        <end position="584"/>
    </location>
</feature>
<evidence type="ECO:0000259" key="3">
    <source>
        <dbReference type="Pfam" id="PF10348"/>
    </source>
</evidence>
<evidence type="ECO:0000313" key="5">
    <source>
        <dbReference type="EMBL" id="ODV77460.1"/>
    </source>
</evidence>
<feature type="transmembrane region" description="Helical" evidence="1">
    <location>
        <begin position="407"/>
        <end position="425"/>
    </location>
</feature>
<feature type="chain" id="PRO_5009162769" evidence="2">
    <location>
        <begin position="20"/>
        <end position="595"/>
    </location>
</feature>
<dbReference type="EMBL" id="KV453915">
    <property type="protein sequence ID" value="ODV77460.1"/>
    <property type="molecule type" value="Genomic_DNA"/>
</dbReference>
<feature type="transmembrane region" description="Helical" evidence="1">
    <location>
        <begin position="168"/>
        <end position="187"/>
    </location>
</feature>
<feature type="transmembrane region" description="Helical" evidence="1">
    <location>
        <begin position="127"/>
        <end position="148"/>
    </location>
</feature>
<name>A0A1E4SD66_9ASCO</name>